<feature type="region of interest" description="Disordered" evidence="1">
    <location>
        <begin position="486"/>
        <end position="507"/>
    </location>
</feature>
<protein>
    <submittedName>
        <fullName evidence="2">Uncharacterized protein</fullName>
    </submittedName>
</protein>
<reference evidence="2 3" key="1">
    <citation type="submission" date="2018-06" db="EMBL/GenBank/DDBJ databases">
        <authorList>
            <consortium name="Pathogen Informatics"/>
            <person name="Doyle S."/>
        </authorList>
    </citation>
    <scope>NUCLEOTIDE SEQUENCE [LARGE SCALE GENOMIC DNA]</scope>
    <source>
        <strain evidence="2 3">NCTC12157</strain>
    </source>
</reference>
<dbReference type="Proteomes" id="UP000254304">
    <property type="component" value="Unassembled WGS sequence"/>
</dbReference>
<evidence type="ECO:0000256" key="1">
    <source>
        <dbReference type="SAM" id="MobiDB-lite"/>
    </source>
</evidence>
<organism evidence="2 3">
    <name type="scientific">Ewingella americana</name>
    <dbReference type="NCBI Taxonomy" id="41202"/>
    <lineage>
        <taxon>Bacteria</taxon>
        <taxon>Pseudomonadati</taxon>
        <taxon>Pseudomonadota</taxon>
        <taxon>Gammaproteobacteria</taxon>
        <taxon>Enterobacterales</taxon>
        <taxon>Yersiniaceae</taxon>
        <taxon>Ewingella</taxon>
    </lineage>
</organism>
<name>A0A377NA83_9GAMM</name>
<sequence>MNSAISSVPLPSTVKTSGSGSSSGPSGSTKASGFTAAGQAKQVSVSSKGSGAMASEWKMSASDEQGKASAQDAGGLKSVTPRTREGKAFVGPEGEDQAARLVTYAMRRNMGQKIHKQMLNEGARWDDLTPQTTVKTLSRENVKDLHIRLQGPELNKPLAPYEKAFLKRLLESPLSITHATNALDKVQNSETGVVSLSSRQKLVRDGVPFPKDNTSKMDIQALANDDNVFFALESGEKLQKPSSRFGKSVMRFDLDSPAVQQHATLHLFDVLNGFPEAVKHLTTLKSLHHRDQMLTGDMLDKHEHSRYGMDPKGSLFQGKDMKRGLGLAIIDRTRALPEELRASILEKEDINALINGLFRPQVLVPRMFVGKPTDISEVENIRSAAVSAVALDALLESYLNAEDSDSDSESDYGSLLSDSDLPTFGSAAPFSYDDSSDEEFRWAPTPRRRPIRRLFRTPLSSLRRRPALPAVEIRCWARSHPAQFPPHLPPDQCARHRTPTPPTPCWR</sequence>
<feature type="compositionally biased region" description="Polar residues" evidence="1">
    <location>
        <begin position="1"/>
        <end position="10"/>
    </location>
</feature>
<accession>A0A377NA83</accession>
<feature type="region of interest" description="Disordered" evidence="1">
    <location>
        <begin position="1"/>
        <end position="93"/>
    </location>
</feature>
<dbReference type="AlphaFoldDB" id="A0A377NA83"/>
<evidence type="ECO:0000313" key="3">
    <source>
        <dbReference type="Proteomes" id="UP000254304"/>
    </source>
</evidence>
<gene>
    <name evidence="2" type="ORF">NCTC12157_01234</name>
</gene>
<evidence type="ECO:0000313" key="2">
    <source>
        <dbReference type="EMBL" id="STQ43542.1"/>
    </source>
</evidence>
<proteinExistence type="predicted"/>
<dbReference type="EMBL" id="UGGO01000001">
    <property type="protein sequence ID" value="STQ43542.1"/>
    <property type="molecule type" value="Genomic_DNA"/>
</dbReference>
<feature type="compositionally biased region" description="Low complexity" evidence="1">
    <location>
        <begin position="11"/>
        <end position="33"/>
    </location>
</feature>